<reference evidence="3 4" key="1">
    <citation type="journal article" date="2017" name="Biosci. Biotechnol. Biochem.">
        <title>Identification and characterization of a sulfoglycosidase from Bifidobacterium bifidum implicated in mucin glycan utilization.</title>
        <authorList>
            <person name="Katoh T."/>
            <person name="Maeshibu T."/>
            <person name="Kikkawa K."/>
            <person name="Gotoh A."/>
            <person name="Tomabechi Y."/>
            <person name="Nakamura M."/>
            <person name="Liao W.-H."/>
            <person name="Yamaguchi M."/>
            <person name="Ashida H."/>
            <person name="Yamamoto K."/>
            <person name="Katayama T."/>
        </authorList>
    </citation>
    <scope>NUCLEOTIDE SEQUENCE [LARGE SCALE GENOMIC DNA]</scope>
    <source>
        <strain evidence="3 4">JCM 7004</strain>
    </source>
</reference>
<proteinExistence type="inferred from homology"/>
<protein>
    <recommendedName>
        <fullName evidence="2">D-aminoacyl-tRNA deacylase</fullName>
        <shortName evidence="2">DTD</shortName>
        <ecNumber evidence="2">3.1.1.96</ecNumber>
    </recommendedName>
    <alternativeName>
        <fullName evidence="2">Gly-tRNA(Ala) deacylase</fullName>
        <ecNumber evidence="2">3.1.1.-</ecNumber>
    </alternativeName>
</protein>
<organism evidence="3 4">
    <name type="scientific">Bifidobacterium bifidum LMG 13195</name>
    <dbReference type="NCBI Taxonomy" id="1207542"/>
    <lineage>
        <taxon>Bacteria</taxon>
        <taxon>Bacillati</taxon>
        <taxon>Actinomycetota</taxon>
        <taxon>Actinomycetes</taxon>
        <taxon>Bifidobacteriales</taxon>
        <taxon>Bifidobacteriaceae</taxon>
        <taxon>Bifidobacterium</taxon>
    </lineage>
</organism>
<keyword evidence="2" id="KW-0378">Hydrolase</keyword>
<dbReference type="GO" id="GO:0051500">
    <property type="term" value="F:D-tyrosyl-tRNA(Tyr) deacylase activity"/>
    <property type="evidence" value="ECO:0007669"/>
    <property type="project" value="TreeGrafter"/>
</dbReference>
<dbReference type="FunFam" id="3.50.80.10:FF:000001">
    <property type="entry name" value="D-aminoacyl-tRNA deacylase"/>
    <property type="match status" value="1"/>
</dbReference>
<evidence type="ECO:0000313" key="4">
    <source>
        <dbReference type="Proteomes" id="UP000262177"/>
    </source>
</evidence>
<evidence type="ECO:0000256" key="1">
    <source>
        <dbReference type="ARBA" id="ARBA00009673"/>
    </source>
</evidence>
<name>A0A286TDY4_BIFBI</name>
<dbReference type="Gene3D" id="3.50.80.10">
    <property type="entry name" value="D-tyrosyl-tRNA(Tyr) deacylase"/>
    <property type="match status" value="1"/>
</dbReference>
<comment type="catalytic activity">
    <reaction evidence="2">
        <text>a D-aminoacyl-tRNA + H2O = a tRNA + a D-alpha-amino acid + H(+)</text>
        <dbReference type="Rhea" id="RHEA:13953"/>
        <dbReference type="Rhea" id="RHEA-COMP:10123"/>
        <dbReference type="Rhea" id="RHEA-COMP:10124"/>
        <dbReference type="ChEBI" id="CHEBI:15377"/>
        <dbReference type="ChEBI" id="CHEBI:15378"/>
        <dbReference type="ChEBI" id="CHEBI:59871"/>
        <dbReference type="ChEBI" id="CHEBI:78442"/>
        <dbReference type="ChEBI" id="CHEBI:79333"/>
        <dbReference type="EC" id="3.1.1.96"/>
    </reaction>
</comment>
<dbReference type="GO" id="GO:0106026">
    <property type="term" value="F:Gly-tRNA(Ala) deacylase activity"/>
    <property type="evidence" value="ECO:0007669"/>
    <property type="project" value="UniProtKB-UniRule"/>
</dbReference>
<dbReference type="InterPro" id="IPR003732">
    <property type="entry name" value="Daa-tRNA_deacyls_DTD"/>
</dbReference>
<keyword evidence="2" id="KW-0963">Cytoplasm</keyword>
<dbReference type="InterPro" id="IPR023509">
    <property type="entry name" value="DTD-like_sf"/>
</dbReference>
<dbReference type="EC" id="3.1.1.96" evidence="2"/>
<dbReference type="EC" id="3.1.1.-" evidence="2"/>
<feature type="short sequence motif" description="Gly-cisPro motif, important for rejection of L-amino acids" evidence="2">
    <location>
        <begin position="164"/>
        <end position="165"/>
    </location>
</feature>
<comment type="domain">
    <text evidence="2">A Gly-cisPro motif from one monomer fits into the active site of the other monomer to allow specific chiral rejection of L-amino acids.</text>
</comment>
<dbReference type="GO" id="GO:0019478">
    <property type="term" value="P:D-amino acid catabolic process"/>
    <property type="evidence" value="ECO:0007669"/>
    <property type="project" value="UniProtKB-UniRule"/>
</dbReference>
<dbReference type="GO" id="GO:0005737">
    <property type="term" value="C:cytoplasm"/>
    <property type="evidence" value="ECO:0007669"/>
    <property type="project" value="UniProtKB-SubCell"/>
</dbReference>
<comment type="subcellular location">
    <subcellularLocation>
        <location evidence="2">Cytoplasm</location>
    </subcellularLocation>
</comment>
<accession>A0A286TDY4</accession>
<dbReference type="EMBL" id="AP018131">
    <property type="protein sequence ID" value="BBA48591.1"/>
    <property type="molecule type" value="Genomic_DNA"/>
</dbReference>
<keyword evidence="2" id="KW-0820">tRNA-binding</keyword>
<dbReference type="NCBIfam" id="TIGR00256">
    <property type="entry name" value="D-aminoacyl-tRNA deacylase"/>
    <property type="match status" value="1"/>
</dbReference>
<dbReference type="SUPFAM" id="SSF69500">
    <property type="entry name" value="DTD-like"/>
    <property type="match status" value="1"/>
</dbReference>
<dbReference type="GO" id="GO:0043908">
    <property type="term" value="F:Ser(Gly)-tRNA(Ala) hydrolase activity"/>
    <property type="evidence" value="ECO:0007669"/>
    <property type="project" value="UniProtKB-UniRule"/>
</dbReference>
<comment type="function">
    <text evidence="2">An aminoacyl-tRNA editing enzyme that deacylates mischarged D-aminoacyl-tRNAs. Also deacylates mischarged glycyl-tRNA(Ala), protecting cells against glycine mischarging by AlaRS. Acts via tRNA-based rather than protein-based catalysis; rejects L-amino acids rather than detecting D-amino acids in the active site. By recycling D-aminoacyl-tRNA to D-amino acids and free tRNA molecules, this enzyme counteracts the toxicity associated with the formation of D-aminoacyl-tRNA entities in vivo and helps enforce protein L-homochirality.</text>
</comment>
<sequence length="176" mass="19443">MPWYAQFGCGGGGCDRIRYMKVVLQRVSQASVDVVNELGDLDPTFDLQQIGPGFLLLVGVTDEDGDDEIAWLAHKILRLRVFEDEQGKMNRSIQDIGGEILSVSQFTLFADVRKGNRPSFVDAGKPEHADIMWIKFNEALRSGGVAVREGRFGAHMRVGLVNDGPVTIVIDTADRH</sequence>
<gene>
    <name evidence="2" type="primary">dtd</name>
    <name evidence="3" type="ORF">BBJK_02360</name>
</gene>
<keyword evidence="2" id="KW-0694">RNA-binding</keyword>
<dbReference type="PANTHER" id="PTHR10472">
    <property type="entry name" value="D-TYROSYL-TRNA TYR DEACYLASE"/>
    <property type="match status" value="1"/>
</dbReference>
<comment type="subunit">
    <text evidence="2">Homodimer.</text>
</comment>
<dbReference type="PANTHER" id="PTHR10472:SF5">
    <property type="entry name" value="D-AMINOACYL-TRNA DEACYLASE 1"/>
    <property type="match status" value="1"/>
</dbReference>
<evidence type="ECO:0000313" key="3">
    <source>
        <dbReference type="EMBL" id="BBA48591.1"/>
    </source>
</evidence>
<evidence type="ECO:0000256" key="2">
    <source>
        <dbReference type="HAMAP-Rule" id="MF_00518"/>
    </source>
</evidence>
<comment type="catalytic activity">
    <reaction evidence="2">
        <text>glycyl-tRNA(Ala) + H2O = tRNA(Ala) + glycine + H(+)</text>
        <dbReference type="Rhea" id="RHEA:53744"/>
        <dbReference type="Rhea" id="RHEA-COMP:9657"/>
        <dbReference type="Rhea" id="RHEA-COMP:13640"/>
        <dbReference type="ChEBI" id="CHEBI:15377"/>
        <dbReference type="ChEBI" id="CHEBI:15378"/>
        <dbReference type="ChEBI" id="CHEBI:57305"/>
        <dbReference type="ChEBI" id="CHEBI:78442"/>
        <dbReference type="ChEBI" id="CHEBI:78522"/>
    </reaction>
</comment>
<dbReference type="HAMAP" id="MF_00518">
    <property type="entry name" value="Deacylase_Dtd"/>
    <property type="match status" value="1"/>
</dbReference>
<dbReference type="AlphaFoldDB" id="A0A286TDY4"/>
<dbReference type="Pfam" id="PF02580">
    <property type="entry name" value="Tyr_Deacylase"/>
    <property type="match status" value="1"/>
</dbReference>
<comment type="similarity">
    <text evidence="1 2">Belongs to the DTD family.</text>
</comment>
<dbReference type="Proteomes" id="UP000262177">
    <property type="component" value="Chromosome"/>
</dbReference>
<dbReference type="GO" id="GO:0000049">
    <property type="term" value="F:tRNA binding"/>
    <property type="evidence" value="ECO:0007669"/>
    <property type="project" value="UniProtKB-UniRule"/>
</dbReference>